<accession>A0A4Q7P575</accession>
<evidence type="ECO:0000259" key="8">
    <source>
        <dbReference type="Pfam" id="PF25183"/>
    </source>
</evidence>
<keyword evidence="5" id="KW-0472">Membrane</keyword>
<dbReference type="Pfam" id="PF25183">
    <property type="entry name" value="OMP_b-brl_4"/>
    <property type="match status" value="1"/>
</dbReference>
<keyword evidence="10" id="KW-1185">Reference proteome</keyword>
<dbReference type="GO" id="GO:0009279">
    <property type="term" value="C:cell outer membrane"/>
    <property type="evidence" value="ECO:0007669"/>
    <property type="project" value="UniProtKB-SubCell"/>
</dbReference>
<dbReference type="AlphaFoldDB" id="A0A4Q7P575"/>
<dbReference type="InterPro" id="IPR008969">
    <property type="entry name" value="CarboxyPept-like_regulatory"/>
</dbReference>
<keyword evidence="6" id="KW-0998">Cell outer membrane</keyword>
<sequence>MRQTLLKHLFALIALVFSTSIAFSQGVTTSSMQGLVTDRSGETLPGANVVAVHTPSGTRYGAVTNAEGRFIIPNVRVGGPYTVTVSFVGFEEKVFEGINLALGQNFNINAVLSDGMDLEAVEISASRGGIFDADRTGAGLNLGSDKINSLPTINRSVNDFTRLTPQSNGNSFAGTSSRFNNFTLDGNILNNNFGLGTAQFAGGNPISIDAIEEIQVNLAPYDVRQGGFTGAGVNAVTRSGDNTFKGSVYYFLRNDQMRANRIKDQFVPQNEARNEIRGFRLGGPIIKNKLFFFVNYEEEEELRPSILRRARRPGETPDGQFISRVPIETANFVRQSLIDIYGYDPGEPDSYTFGSEQTRLNLRLDYNINQNNKLFVRYNRFSSFEDVPTNVRSTRNMSVFNNTSRTGVEAINFRNANYTNDRLVESIAAELNTRIGNSAANQLNIGYTAIADPRRGIPGGQPFPFIEVLEPNEAGELQYFLSMGNELFSVGNLLENKIFNITNNFTLFKGKHTYTFGGNFEFFTFDNAFNPVFNGHYRFLSYDNFVEAVINRNPNVFPDAFAKSFALDGSTTPPTDRTRFGQLGFYVQDEYQMNSKLKITGGLRIDLPFYPISIPRNELLAERGTTFTLPNGETLIPDVSIFPKVNPLFSPRLGFNYDVNGDRSFVLRGGTGVFSGRLPFVWLSNQVNGSGVIRGIFGYEGQEVINNGIIFNPDVTAYNPTNPSQTLGTELALTDRNFRLPQTWRTSFGVDKKLPGGIIGSFDFIYSKDLSAPLAQNIVVREPDRNWTGPDQRPIWVPTQGFFGPSSDPFFRQVFYLTNANVNPDYISGTVSLSKSFNNGLDVMTAYTLSRARDLDATGGSQAQSLVPTVVSENRNKPELSFANFDQPHRIISSVSYTTENTTISLFYEGGPNGRFSYTIANGGGLNTLLNIGDGQARLVYVPNSASELNFQPFTLAGRTITAEEQARAFDAFIDQDRFLRNARGRVFGRNEGIQPWVHTFDLSLAQRINITNDRKNKLEARFDFLNFGNLLNPNWGVPFFPWQTSILNYRGTNAAGEPVYRITTNPGTTTIINETFRPTNGIGGLWRMQIGLRYNFN</sequence>
<dbReference type="GO" id="GO:0015344">
    <property type="term" value="F:siderophore uptake transmembrane transporter activity"/>
    <property type="evidence" value="ECO:0007669"/>
    <property type="project" value="TreeGrafter"/>
</dbReference>
<evidence type="ECO:0000256" key="5">
    <source>
        <dbReference type="ARBA" id="ARBA00023136"/>
    </source>
</evidence>
<keyword evidence="9" id="KW-0121">Carboxypeptidase</keyword>
<keyword evidence="7" id="KW-0732">Signal</keyword>
<keyword evidence="3" id="KW-1134">Transmembrane beta strand</keyword>
<evidence type="ECO:0000256" key="7">
    <source>
        <dbReference type="SAM" id="SignalP"/>
    </source>
</evidence>
<reference evidence="9 10" key="1">
    <citation type="submission" date="2019-02" db="EMBL/GenBank/DDBJ databases">
        <title>Genomic Encyclopedia of Archaeal and Bacterial Type Strains, Phase II (KMG-II): from individual species to whole genera.</title>
        <authorList>
            <person name="Goeker M."/>
        </authorList>
    </citation>
    <scope>NUCLEOTIDE SEQUENCE [LARGE SCALE GENOMIC DNA]</scope>
    <source>
        <strain evidence="9 10">DSM 21411</strain>
    </source>
</reference>
<dbReference type="SUPFAM" id="SSF49464">
    <property type="entry name" value="Carboxypeptidase regulatory domain-like"/>
    <property type="match status" value="1"/>
</dbReference>
<dbReference type="Proteomes" id="UP000292209">
    <property type="component" value="Unassembled WGS sequence"/>
</dbReference>
<gene>
    <name evidence="9" type="ORF">BC751_0599</name>
</gene>
<dbReference type="InterPro" id="IPR036942">
    <property type="entry name" value="Beta-barrel_TonB_sf"/>
</dbReference>
<evidence type="ECO:0000313" key="10">
    <source>
        <dbReference type="Proteomes" id="UP000292209"/>
    </source>
</evidence>
<feature type="domain" description="TonB-dependent transporter Oar-like beta-barrel" evidence="8">
    <location>
        <begin position="236"/>
        <end position="1038"/>
    </location>
</feature>
<dbReference type="InterPro" id="IPR039426">
    <property type="entry name" value="TonB-dep_rcpt-like"/>
</dbReference>
<dbReference type="GO" id="GO:0004180">
    <property type="term" value="F:carboxypeptidase activity"/>
    <property type="evidence" value="ECO:0007669"/>
    <property type="project" value="UniProtKB-KW"/>
</dbReference>
<dbReference type="Gene3D" id="2.40.170.20">
    <property type="entry name" value="TonB-dependent receptor, beta-barrel domain"/>
    <property type="match status" value="1"/>
</dbReference>
<dbReference type="Gene3D" id="2.60.40.1120">
    <property type="entry name" value="Carboxypeptidase-like, regulatory domain"/>
    <property type="match status" value="1"/>
</dbReference>
<protein>
    <submittedName>
        <fullName evidence="9">Carboxypeptidase family protein</fullName>
    </submittedName>
</protein>
<feature type="chain" id="PRO_5020776268" evidence="7">
    <location>
        <begin position="25"/>
        <end position="1098"/>
    </location>
</feature>
<dbReference type="RefSeq" id="WP_130274240.1">
    <property type="nucleotide sequence ID" value="NZ_SGXG01000001.1"/>
</dbReference>
<organism evidence="9 10">
    <name type="scientific">Cecembia calidifontis</name>
    <dbReference type="NCBI Taxonomy" id="1187080"/>
    <lineage>
        <taxon>Bacteria</taxon>
        <taxon>Pseudomonadati</taxon>
        <taxon>Bacteroidota</taxon>
        <taxon>Cytophagia</taxon>
        <taxon>Cytophagales</taxon>
        <taxon>Cyclobacteriaceae</taxon>
        <taxon>Cecembia</taxon>
    </lineage>
</organism>
<evidence type="ECO:0000256" key="1">
    <source>
        <dbReference type="ARBA" id="ARBA00004571"/>
    </source>
</evidence>
<dbReference type="GO" id="GO:0044718">
    <property type="term" value="P:siderophore transmembrane transport"/>
    <property type="evidence" value="ECO:0007669"/>
    <property type="project" value="TreeGrafter"/>
</dbReference>
<dbReference type="PANTHER" id="PTHR30069:SF46">
    <property type="entry name" value="OAR PROTEIN"/>
    <property type="match status" value="1"/>
</dbReference>
<feature type="signal peptide" evidence="7">
    <location>
        <begin position="1"/>
        <end position="24"/>
    </location>
</feature>
<keyword evidence="2" id="KW-0813">Transport</keyword>
<dbReference type="InterPro" id="IPR057601">
    <property type="entry name" value="Oar-like_b-barrel"/>
</dbReference>
<dbReference type="SUPFAM" id="SSF56935">
    <property type="entry name" value="Porins"/>
    <property type="match status" value="1"/>
</dbReference>
<dbReference type="Pfam" id="PF13620">
    <property type="entry name" value="CarboxypepD_reg"/>
    <property type="match status" value="1"/>
</dbReference>
<dbReference type="OrthoDB" id="9768147at2"/>
<proteinExistence type="predicted"/>
<evidence type="ECO:0000256" key="4">
    <source>
        <dbReference type="ARBA" id="ARBA00022692"/>
    </source>
</evidence>
<evidence type="ECO:0000256" key="6">
    <source>
        <dbReference type="ARBA" id="ARBA00023237"/>
    </source>
</evidence>
<keyword evidence="4" id="KW-0812">Transmembrane</keyword>
<comment type="caution">
    <text evidence="9">The sequence shown here is derived from an EMBL/GenBank/DDBJ whole genome shotgun (WGS) entry which is preliminary data.</text>
</comment>
<comment type="subcellular location">
    <subcellularLocation>
        <location evidence="1">Cell outer membrane</location>
        <topology evidence="1">Multi-pass membrane protein</topology>
    </subcellularLocation>
</comment>
<dbReference type="PANTHER" id="PTHR30069">
    <property type="entry name" value="TONB-DEPENDENT OUTER MEMBRANE RECEPTOR"/>
    <property type="match status" value="1"/>
</dbReference>
<name>A0A4Q7P575_9BACT</name>
<evidence type="ECO:0000256" key="2">
    <source>
        <dbReference type="ARBA" id="ARBA00022448"/>
    </source>
</evidence>
<evidence type="ECO:0000256" key="3">
    <source>
        <dbReference type="ARBA" id="ARBA00022452"/>
    </source>
</evidence>
<keyword evidence="9" id="KW-0645">Protease</keyword>
<evidence type="ECO:0000313" key="9">
    <source>
        <dbReference type="EMBL" id="RZS95084.1"/>
    </source>
</evidence>
<keyword evidence="9" id="KW-0378">Hydrolase</keyword>
<dbReference type="EMBL" id="SGXG01000001">
    <property type="protein sequence ID" value="RZS95084.1"/>
    <property type="molecule type" value="Genomic_DNA"/>
</dbReference>